<protein>
    <recommendedName>
        <fullName evidence="8">Propionate 3-nitronate monooxygenase</fullName>
    </recommendedName>
</protein>
<dbReference type="CDD" id="cd04730">
    <property type="entry name" value="NPD_like"/>
    <property type="match status" value="1"/>
</dbReference>
<keyword evidence="7" id="KW-0503">Monooxygenase</keyword>
<evidence type="ECO:0000313" key="10">
    <source>
        <dbReference type="EMBL" id="MVX57891.1"/>
    </source>
</evidence>
<name>A0A6L6YQ69_9BURK</name>
<evidence type="ECO:0000256" key="2">
    <source>
        <dbReference type="ARBA" id="ARBA00009881"/>
    </source>
</evidence>
<accession>A0A6L6YQ69</accession>
<keyword evidence="4" id="KW-0285">Flavoprotein</keyword>
<keyword evidence="11" id="KW-1185">Reference proteome</keyword>
<dbReference type="PANTHER" id="PTHR42747:SF3">
    <property type="entry name" value="NITRONATE MONOOXYGENASE-RELATED"/>
    <property type="match status" value="1"/>
</dbReference>
<dbReference type="InterPro" id="IPR013785">
    <property type="entry name" value="Aldolase_TIM"/>
</dbReference>
<comment type="cofactor">
    <cofactor evidence="1">
        <name>FMN</name>
        <dbReference type="ChEBI" id="CHEBI:58210"/>
    </cofactor>
</comment>
<dbReference type="GO" id="GO:0009636">
    <property type="term" value="P:response to toxic substance"/>
    <property type="evidence" value="ECO:0007669"/>
    <property type="project" value="UniProtKB-KW"/>
</dbReference>
<evidence type="ECO:0000256" key="8">
    <source>
        <dbReference type="ARBA" id="ARBA00031155"/>
    </source>
</evidence>
<keyword evidence="10" id="KW-0223">Dioxygenase</keyword>
<evidence type="ECO:0000256" key="7">
    <source>
        <dbReference type="ARBA" id="ARBA00023033"/>
    </source>
</evidence>
<keyword evidence="3" id="KW-0216">Detoxification</keyword>
<sequence length="356" mass="39237">MPEFVYTENKKSQIFLNDFGIEIPIIGLPGFGWGTPELTAAVSNAGGLGVLNVGFMNEDEIEKSVAAVRKLTDRPFAAMLFPPKKTLLDSRKLKLLNMALSPLREDLGLETSAETLQLPDFDRQFKKIIDLRVPAVGLRLGGLREPYMEKLERCCMPIFGLASNLRDAKVLVSSGVKAVVAVSWAEGGLLSYEEVPAYGAEVDSLALWPECARALKVPVIAAGSVMTEAHAEAAKLFGCAGLMLTDALLCADESPLPEAWRTKLCYTTDASTEMSSVYLGRPARFLANGLSRTIQENELPVLDFPFQYFALRDIFDSALKQNRIDLAYLEIGQNAFRAQSLPVRSIVETFTDYWKR</sequence>
<dbReference type="Gene3D" id="3.20.20.70">
    <property type="entry name" value="Aldolase class I"/>
    <property type="match status" value="1"/>
</dbReference>
<keyword evidence="5" id="KW-0288">FMN</keyword>
<evidence type="ECO:0000313" key="11">
    <source>
        <dbReference type="Proteomes" id="UP000472580"/>
    </source>
</evidence>
<evidence type="ECO:0000256" key="1">
    <source>
        <dbReference type="ARBA" id="ARBA00001917"/>
    </source>
</evidence>
<dbReference type="PANTHER" id="PTHR42747">
    <property type="entry name" value="NITRONATE MONOOXYGENASE-RELATED"/>
    <property type="match status" value="1"/>
</dbReference>
<dbReference type="SUPFAM" id="SSF51412">
    <property type="entry name" value="Inosine monophosphate dehydrogenase (IMPDH)"/>
    <property type="match status" value="1"/>
</dbReference>
<comment type="similarity">
    <text evidence="2">Belongs to the nitronate monooxygenase family. NMO class I subfamily.</text>
</comment>
<dbReference type="RefSeq" id="WP_160336304.1">
    <property type="nucleotide sequence ID" value="NZ_WSRP01000054.1"/>
</dbReference>
<comment type="catalytic activity">
    <reaction evidence="9">
        <text>3 propionate 3-nitronate + 3 O2 + H2O = 3 3-oxopropanoate + 2 nitrate + nitrite + H2O2 + 3 H(+)</text>
        <dbReference type="Rhea" id="RHEA:57332"/>
        <dbReference type="ChEBI" id="CHEBI:15377"/>
        <dbReference type="ChEBI" id="CHEBI:15378"/>
        <dbReference type="ChEBI" id="CHEBI:15379"/>
        <dbReference type="ChEBI" id="CHEBI:16240"/>
        <dbReference type="ChEBI" id="CHEBI:16301"/>
        <dbReference type="ChEBI" id="CHEBI:17632"/>
        <dbReference type="ChEBI" id="CHEBI:33190"/>
        <dbReference type="ChEBI" id="CHEBI:136067"/>
    </reaction>
</comment>
<proteinExistence type="inferred from homology"/>
<dbReference type="GO" id="GO:0018580">
    <property type="term" value="F:nitronate monooxygenase activity"/>
    <property type="evidence" value="ECO:0007669"/>
    <property type="project" value="InterPro"/>
</dbReference>
<dbReference type="Pfam" id="PF03060">
    <property type="entry name" value="NMO"/>
    <property type="match status" value="1"/>
</dbReference>
<comment type="caution">
    <text evidence="10">The sequence shown here is derived from an EMBL/GenBank/DDBJ whole genome shotgun (WGS) entry which is preliminary data.</text>
</comment>
<gene>
    <name evidence="10" type="ORF">E5987_11940</name>
</gene>
<evidence type="ECO:0000256" key="9">
    <source>
        <dbReference type="ARBA" id="ARBA00049401"/>
    </source>
</evidence>
<evidence type="ECO:0000256" key="4">
    <source>
        <dbReference type="ARBA" id="ARBA00022630"/>
    </source>
</evidence>
<keyword evidence="6" id="KW-0560">Oxidoreductase</keyword>
<organism evidence="10 11">
    <name type="scientific">Parasutterella muris</name>
    <dbReference type="NCBI Taxonomy" id="2565572"/>
    <lineage>
        <taxon>Bacteria</taxon>
        <taxon>Pseudomonadati</taxon>
        <taxon>Pseudomonadota</taxon>
        <taxon>Betaproteobacteria</taxon>
        <taxon>Burkholderiales</taxon>
        <taxon>Sutterellaceae</taxon>
        <taxon>Parasutterella</taxon>
    </lineage>
</organism>
<dbReference type="GO" id="GO:0051213">
    <property type="term" value="F:dioxygenase activity"/>
    <property type="evidence" value="ECO:0007669"/>
    <property type="project" value="UniProtKB-KW"/>
</dbReference>
<dbReference type="EMBL" id="WSRP01000054">
    <property type="protein sequence ID" value="MVX57891.1"/>
    <property type="molecule type" value="Genomic_DNA"/>
</dbReference>
<evidence type="ECO:0000256" key="3">
    <source>
        <dbReference type="ARBA" id="ARBA00022575"/>
    </source>
</evidence>
<dbReference type="Proteomes" id="UP000472580">
    <property type="component" value="Unassembled WGS sequence"/>
</dbReference>
<dbReference type="InterPro" id="IPR004136">
    <property type="entry name" value="NMO"/>
</dbReference>
<dbReference type="AlphaFoldDB" id="A0A6L6YQ69"/>
<evidence type="ECO:0000256" key="5">
    <source>
        <dbReference type="ARBA" id="ARBA00022643"/>
    </source>
</evidence>
<evidence type="ECO:0000256" key="6">
    <source>
        <dbReference type="ARBA" id="ARBA00023002"/>
    </source>
</evidence>
<reference evidence="10 11" key="1">
    <citation type="submission" date="2019-12" db="EMBL/GenBank/DDBJ databases">
        <title>Microbes associate with the intestines of laboratory mice.</title>
        <authorList>
            <person name="Navarre W."/>
            <person name="Wong E."/>
        </authorList>
    </citation>
    <scope>NUCLEOTIDE SEQUENCE [LARGE SCALE GENOMIC DNA]</scope>
    <source>
        <strain evidence="10 11">NM82_D38</strain>
    </source>
</reference>
<dbReference type="OrthoDB" id="9778912at2"/>